<reference evidence="6 7" key="1">
    <citation type="submission" date="2020-08" db="EMBL/GenBank/DDBJ databases">
        <title>Novel species isolated from subtropical streams in China.</title>
        <authorList>
            <person name="Lu H."/>
        </authorList>
    </citation>
    <scope>NUCLEOTIDE SEQUENCE [LARGE SCALE GENOMIC DNA]</scope>
    <source>
        <strain evidence="6 7">CY18W</strain>
    </source>
</reference>
<dbReference type="SUPFAM" id="SSF55785">
    <property type="entry name" value="PYP-like sensor domain (PAS domain)"/>
    <property type="match status" value="1"/>
</dbReference>
<dbReference type="RefSeq" id="WP_186950037.1">
    <property type="nucleotide sequence ID" value="NZ_JACOGF010000016.1"/>
</dbReference>
<proteinExistence type="predicted"/>
<dbReference type="Gene3D" id="3.30.450.40">
    <property type="match status" value="2"/>
</dbReference>
<evidence type="ECO:0000259" key="3">
    <source>
        <dbReference type="PROSITE" id="PS50113"/>
    </source>
</evidence>
<dbReference type="PROSITE" id="PS50883">
    <property type="entry name" value="EAL"/>
    <property type="match status" value="1"/>
</dbReference>
<keyword evidence="7" id="KW-1185">Reference proteome</keyword>
<evidence type="ECO:0000313" key="6">
    <source>
        <dbReference type="EMBL" id="MBC3920467.1"/>
    </source>
</evidence>
<gene>
    <name evidence="6" type="ORF">H8L32_23590</name>
</gene>
<dbReference type="Pfam" id="PF13185">
    <property type="entry name" value="GAF_2"/>
    <property type="match status" value="2"/>
</dbReference>
<name>A0ABR6ZX71_9BURK</name>
<dbReference type="NCBIfam" id="TIGR00229">
    <property type="entry name" value="sensory_box"/>
    <property type="match status" value="1"/>
</dbReference>
<dbReference type="PANTHER" id="PTHR44757">
    <property type="entry name" value="DIGUANYLATE CYCLASE DGCP"/>
    <property type="match status" value="1"/>
</dbReference>
<dbReference type="InterPro" id="IPR000014">
    <property type="entry name" value="PAS"/>
</dbReference>
<dbReference type="InterPro" id="IPR035919">
    <property type="entry name" value="EAL_sf"/>
</dbReference>
<protein>
    <submittedName>
        <fullName evidence="6">EAL domain-containing protein</fullName>
    </submittedName>
</protein>
<evidence type="ECO:0000259" key="5">
    <source>
        <dbReference type="PROSITE" id="PS50887"/>
    </source>
</evidence>
<dbReference type="InterPro" id="IPR000700">
    <property type="entry name" value="PAS-assoc_C"/>
</dbReference>
<keyword evidence="1" id="KW-0812">Transmembrane</keyword>
<dbReference type="InterPro" id="IPR000160">
    <property type="entry name" value="GGDEF_dom"/>
</dbReference>
<dbReference type="SMART" id="SM00065">
    <property type="entry name" value="GAF"/>
    <property type="match status" value="2"/>
</dbReference>
<feature type="domain" description="PAC" evidence="3">
    <location>
        <begin position="726"/>
        <end position="780"/>
    </location>
</feature>
<feature type="transmembrane region" description="Helical" evidence="1">
    <location>
        <begin position="12"/>
        <end position="32"/>
    </location>
</feature>
<evidence type="ECO:0000256" key="1">
    <source>
        <dbReference type="SAM" id="Phobius"/>
    </source>
</evidence>
<dbReference type="CDD" id="cd01948">
    <property type="entry name" value="EAL"/>
    <property type="match status" value="1"/>
</dbReference>
<dbReference type="InterPro" id="IPR003018">
    <property type="entry name" value="GAF"/>
</dbReference>
<comment type="caution">
    <text evidence="6">The sequence shown here is derived from an EMBL/GenBank/DDBJ whole genome shotgun (WGS) entry which is preliminary data.</text>
</comment>
<dbReference type="SMART" id="SM00052">
    <property type="entry name" value="EAL"/>
    <property type="match status" value="1"/>
</dbReference>
<dbReference type="SUPFAM" id="SSF55781">
    <property type="entry name" value="GAF domain-like"/>
    <property type="match status" value="2"/>
</dbReference>
<sequence length="1216" mass="136198">MTSHKRLSSYSRSFWLTLGMFAIFTLVFVWYVHSEKSIDQVNDQRFESHVLSTELQQTSEDLTRMVRSYVATGNADYKRYYQHILDVRNGKAPRPAMGKNLFWDLVPAVNSQRANDDSSVAGRSVPLLELLGNAGLSKEEFARLELAKANSDALTKIEWAAMHLIEDPAADPQSARQRAMAMLYDEQYRQAKLAILRPIAEAHEMIEVRNLGLVKGAEEFALRLRLLFIVVGVLLVGLLWRSYRALNLTLGGSLSDVYSGLVNLGKGNFAEPVTVRPGAEESIMGWLAVTRQRLAVIEEERLLAAQKSARLSQLYGALAQCNQSILRIDNKAELMPRICEDAVSIGGLKMAWIGLADEKQQVLKPIASFGSGAEYLRDLHISLKPEDPAAQGPSALAYRQKQPYWCQHFLSDPATAPWHGRGAEHGWQASAALPLLSNGKVVGTFNLYSDQENAFDEAVQELLIEFAADVSHVLNRFEHETERQHALQMEELRSFMLERITGTLTQKELFHDVVLKVESLLPDCLCSIMLLDKDGQRVRTGAAPSLPAFYTSAIEGMVIGDGIGSCGNALFTGDRTIAADLSTHPYWHDYSAVAAQADLHSCWSEPIFSAERKVIGAFAIYHRQPLTPDIFSLQMLEMAANLIAIAIERKVAEETLRKLSQALEQSSNAIVITDTLVNIEYANDAYLKNAGKRLEEVVGRQPSIMRSGRTAPEIYADMWQQLERGESWKGELINRYADGLDHTDLAHISPIRNSEGVVTHFLSIQEDITDKKRTEERIKYLAHYDALTGLPNRTLLDELARYALSLAERNDDALAVIFFDLDHFKDINDTLGHSLGDVMLVELAKRMVASMRENDTISRLGGDEFILLLTGVDEHKVEQVVQKLMQVVNAPFRIGEYDLNVTASMGIAIYPNDGKDLETLSRNADAAMYRAKREGRNAYRFFTQEMQARSTRHLELVNALRQAVEKQQFELHYQPQIAMHSGAVLGAEALLRWQHPVLGAVSPAEFIPVAEESGLILPIGEWVLRTAVRQWKQWQANGLPDLLIAVNLSAVQFRHHDLPALVTRILDEAEMPPECLELELTEGVAMHDPQGAIAVMNNLHERGIRMSIDDFGTGYSSLSYLKQFKVYKLKIDQSFVRDITSDPEDRAIVSAVISMARSMGLMTIAEGVETAEQLEFLRQQACDEVQGYLYSKPLPADQFEAYVRNSVRQVKKQISH</sequence>
<dbReference type="InterPro" id="IPR029787">
    <property type="entry name" value="Nucleotide_cyclase"/>
</dbReference>
<dbReference type="InterPro" id="IPR043128">
    <property type="entry name" value="Rev_trsase/Diguanyl_cyclase"/>
</dbReference>
<dbReference type="Pfam" id="PF13426">
    <property type="entry name" value="PAS_9"/>
    <property type="match status" value="1"/>
</dbReference>
<dbReference type="InterPro" id="IPR029016">
    <property type="entry name" value="GAF-like_dom_sf"/>
</dbReference>
<feature type="domain" description="GGDEF" evidence="5">
    <location>
        <begin position="812"/>
        <end position="944"/>
    </location>
</feature>
<dbReference type="EMBL" id="JACOGF010000016">
    <property type="protein sequence ID" value="MBC3920467.1"/>
    <property type="molecule type" value="Genomic_DNA"/>
</dbReference>
<dbReference type="SUPFAM" id="SSF55073">
    <property type="entry name" value="Nucleotide cyclase"/>
    <property type="match status" value="1"/>
</dbReference>
<dbReference type="Pfam" id="PF00563">
    <property type="entry name" value="EAL"/>
    <property type="match status" value="1"/>
</dbReference>
<dbReference type="Gene3D" id="3.30.450.20">
    <property type="entry name" value="PAS domain"/>
    <property type="match status" value="1"/>
</dbReference>
<dbReference type="SMART" id="SM00267">
    <property type="entry name" value="GGDEF"/>
    <property type="match status" value="1"/>
</dbReference>
<dbReference type="CDD" id="cd00130">
    <property type="entry name" value="PAS"/>
    <property type="match status" value="1"/>
</dbReference>
<dbReference type="InterPro" id="IPR035965">
    <property type="entry name" value="PAS-like_dom_sf"/>
</dbReference>
<dbReference type="InterPro" id="IPR052155">
    <property type="entry name" value="Biofilm_reg_signaling"/>
</dbReference>
<evidence type="ECO:0000259" key="4">
    <source>
        <dbReference type="PROSITE" id="PS50883"/>
    </source>
</evidence>
<dbReference type="PROSITE" id="PS50113">
    <property type="entry name" value="PAC"/>
    <property type="match status" value="1"/>
</dbReference>
<dbReference type="PANTHER" id="PTHR44757:SF2">
    <property type="entry name" value="BIOFILM ARCHITECTURE MAINTENANCE PROTEIN MBAA"/>
    <property type="match status" value="1"/>
</dbReference>
<dbReference type="Pfam" id="PF00990">
    <property type="entry name" value="GGDEF"/>
    <property type="match status" value="1"/>
</dbReference>
<dbReference type="PROSITE" id="PS50112">
    <property type="entry name" value="PAS"/>
    <property type="match status" value="1"/>
</dbReference>
<feature type="transmembrane region" description="Helical" evidence="1">
    <location>
        <begin position="224"/>
        <end position="243"/>
    </location>
</feature>
<dbReference type="InterPro" id="IPR001633">
    <property type="entry name" value="EAL_dom"/>
</dbReference>
<organism evidence="6 7">
    <name type="scientific">Undibacterium hunanense</name>
    <dbReference type="NCBI Taxonomy" id="2762292"/>
    <lineage>
        <taxon>Bacteria</taxon>
        <taxon>Pseudomonadati</taxon>
        <taxon>Pseudomonadota</taxon>
        <taxon>Betaproteobacteria</taxon>
        <taxon>Burkholderiales</taxon>
        <taxon>Oxalobacteraceae</taxon>
        <taxon>Undibacterium</taxon>
    </lineage>
</organism>
<evidence type="ECO:0000313" key="7">
    <source>
        <dbReference type="Proteomes" id="UP000650424"/>
    </source>
</evidence>
<dbReference type="NCBIfam" id="TIGR00254">
    <property type="entry name" value="GGDEF"/>
    <property type="match status" value="1"/>
</dbReference>
<feature type="domain" description="EAL" evidence="4">
    <location>
        <begin position="953"/>
        <end position="1207"/>
    </location>
</feature>
<evidence type="ECO:0000259" key="2">
    <source>
        <dbReference type="PROSITE" id="PS50112"/>
    </source>
</evidence>
<dbReference type="CDD" id="cd01949">
    <property type="entry name" value="GGDEF"/>
    <property type="match status" value="1"/>
</dbReference>
<dbReference type="PROSITE" id="PS50887">
    <property type="entry name" value="GGDEF"/>
    <property type="match status" value="1"/>
</dbReference>
<keyword evidence="1" id="KW-0472">Membrane</keyword>
<dbReference type="Gene3D" id="3.30.70.270">
    <property type="match status" value="1"/>
</dbReference>
<dbReference type="SUPFAM" id="SSF141868">
    <property type="entry name" value="EAL domain-like"/>
    <property type="match status" value="1"/>
</dbReference>
<dbReference type="Gene3D" id="3.20.20.450">
    <property type="entry name" value="EAL domain"/>
    <property type="match status" value="1"/>
</dbReference>
<keyword evidence="1" id="KW-1133">Transmembrane helix</keyword>
<accession>A0ABR6ZX71</accession>
<dbReference type="Proteomes" id="UP000650424">
    <property type="component" value="Unassembled WGS sequence"/>
</dbReference>
<feature type="domain" description="PAS" evidence="2">
    <location>
        <begin position="655"/>
        <end position="701"/>
    </location>
</feature>